<keyword evidence="7" id="KW-1185">Reference proteome</keyword>
<dbReference type="AlphaFoldDB" id="C1MX74"/>
<dbReference type="InterPro" id="IPR038704">
    <property type="entry name" value="YEAST_sf"/>
</dbReference>
<organism evidence="7">
    <name type="scientific">Micromonas pusilla (strain CCMP1545)</name>
    <name type="common">Picoplanktonic green alga</name>
    <dbReference type="NCBI Taxonomy" id="564608"/>
    <lineage>
        <taxon>Eukaryota</taxon>
        <taxon>Viridiplantae</taxon>
        <taxon>Chlorophyta</taxon>
        <taxon>Mamiellophyceae</taxon>
        <taxon>Mamiellales</taxon>
        <taxon>Mamiellaceae</taxon>
        <taxon>Micromonas</taxon>
    </lineage>
</organism>
<accession>C1MX74</accession>
<feature type="non-terminal residue" evidence="6">
    <location>
        <position position="149"/>
    </location>
</feature>
<sequence length="149" mass="17124">RVKGKELVVPICYGTCAYWLGKKADEYHSHKWTVYLRGAEHEDLSHCIEKVVFNLHPSFKEPVRVLEKPPYEVTETGWGEFEIGVTVHFASDAGEKPLELSAPLKLYLEDTEKGKAESKAAKKPVVKEKYEEIVFHEPREEFAKRIEGH</sequence>
<feature type="non-terminal residue" evidence="6">
    <location>
        <position position="1"/>
    </location>
</feature>
<dbReference type="PANTHER" id="PTHR47573:SF1">
    <property type="entry name" value="PROTEIN AF-9 HOMOLOG"/>
    <property type="match status" value="1"/>
</dbReference>
<dbReference type="Pfam" id="PF03366">
    <property type="entry name" value="YEATS"/>
    <property type="match status" value="1"/>
</dbReference>
<protein>
    <submittedName>
        <fullName evidence="6">YEATS domain-containing protein</fullName>
    </submittedName>
</protein>
<evidence type="ECO:0000259" key="5">
    <source>
        <dbReference type="PROSITE" id="PS51037"/>
    </source>
</evidence>
<evidence type="ECO:0000313" key="6">
    <source>
        <dbReference type="EMBL" id="EEH55115.1"/>
    </source>
</evidence>
<dbReference type="OMA" id="VMSEVYE"/>
<feature type="domain" description="YEATS" evidence="5">
    <location>
        <begin position="1"/>
        <end position="149"/>
    </location>
</feature>
<dbReference type="eggNOG" id="KOG3149">
    <property type="taxonomic scope" value="Eukaryota"/>
</dbReference>
<evidence type="ECO:0000256" key="1">
    <source>
        <dbReference type="ARBA" id="ARBA00023015"/>
    </source>
</evidence>
<dbReference type="Proteomes" id="UP000001876">
    <property type="component" value="Unassembled WGS sequence"/>
</dbReference>
<dbReference type="InterPro" id="IPR055129">
    <property type="entry name" value="YEATS_dom"/>
</dbReference>
<dbReference type="GeneID" id="9685784"/>
<gene>
    <name evidence="6" type="ORF">MICPUCDRAFT_7691</name>
</gene>
<evidence type="ECO:0000256" key="2">
    <source>
        <dbReference type="ARBA" id="ARBA00023163"/>
    </source>
</evidence>
<proteinExistence type="predicted"/>
<dbReference type="STRING" id="564608.C1MX74"/>
<dbReference type="PANTHER" id="PTHR47573">
    <property type="entry name" value="PROTEIN AF-9 HOMOLOG"/>
    <property type="match status" value="1"/>
</dbReference>
<evidence type="ECO:0000256" key="3">
    <source>
        <dbReference type="ARBA" id="ARBA00023242"/>
    </source>
</evidence>
<evidence type="ECO:0000313" key="7">
    <source>
        <dbReference type="Proteomes" id="UP000001876"/>
    </source>
</evidence>
<dbReference type="RefSeq" id="XP_003060346.1">
    <property type="nucleotide sequence ID" value="XM_003060300.1"/>
</dbReference>
<keyword evidence="1" id="KW-0805">Transcription regulation</keyword>
<dbReference type="OrthoDB" id="494822at2759"/>
<dbReference type="GO" id="GO:0005634">
    <property type="term" value="C:nucleus"/>
    <property type="evidence" value="ECO:0007669"/>
    <property type="project" value="UniProtKB-SubCell"/>
</dbReference>
<dbReference type="CDD" id="cd16910">
    <property type="entry name" value="YEATS_TFIID14_like"/>
    <property type="match status" value="1"/>
</dbReference>
<dbReference type="EMBL" id="GG663742">
    <property type="protein sequence ID" value="EEH55115.1"/>
    <property type="molecule type" value="Genomic_DNA"/>
</dbReference>
<evidence type="ECO:0000256" key="4">
    <source>
        <dbReference type="PROSITE-ProRule" id="PRU00376"/>
    </source>
</evidence>
<dbReference type="KEGG" id="mpp:MICPUCDRAFT_7691"/>
<name>C1MX74_MICPC</name>
<dbReference type="PROSITE" id="PS51037">
    <property type="entry name" value="YEATS"/>
    <property type="match status" value="1"/>
</dbReference>
<dbReference type="GO" id="GO:0006355">
    <property type="term" value="P:regulation of DNA-templated transcription"/>
    <property type="evidence" value="ECO:0007669"/>
    <property type="project" value="InterPro"/>
</dbReference>
<dbReference type="Gene3D" id="2.60.40.1970">
    <property type="entry name" value="YEATS domain"/>
    <property type="match status" value="1"/>
</dbReference>
<keyword evidence="3 4" id="KW-0539">Nucleus</keyword>
<dbReference type="InterPro" id="IPR005033">
    <property type="entry name" value="YEATS"/>
</dbReference>
<reference evidence="6 7" key="1">
    <citation type="journal article" date="2009" name="Science">
        <title>Green evolution and dynamic adaptations revealed by genomes of the marine picoeukaryotes Micromonas.</title>
        <authorList>
            <person name="Worden A.Z."/>
            <person name="Lee J.H."/>
            <person name="Mock T."/>
            <person name="Rouze P."/>
            <person name="Simmons M.P."/>
            <person name="Aerts A.L."/>
            <person name="Allen A.E."/>
            <person name="Cuvelier M.L."/>
            <person name="Derelle E."/>
            <person name="Everett M.V."/>
            <person name="Foulon E."/>
            <person name="Grimwood J."/>
            <person name="Gundlach H."/>
            <person name="Henrissat B."/>
            <person name="Napoli C."/>
            <person name="McDonald S.M."/>
            <person name="Parker M.S."/>
            <person name="Rombauts S."/>
            <person name="Salamov A."/>
            <person name="Von Dassow P."/>
            <person name="Badger J.H."/>
            <person name="Coutinho P.M."/>
            <person name="Demir E."/>
            <person name="Dubchak I."/>
            <person name="Gentemann C."/>
            <person name="Eikrem W."/>
            <person name="Gready J.E."/>
            <person name="John U."/>
            <person name="Lanier W."/>
            <person name="Lindquist E.A."/>
            <person name="Lucas S."/>
            <person name="Mayer K.F."/>
            <person name="Moreau H."/>
            <person name="Not F."/>
            <person name="Otillar R."/>
            <person name="Panaud O."/>
            <person name="Pangilinan J."/>
            <person name="Paulsen I."/>
            <person name="Piegu B."/>
            <person name="Poliakov A."/>
            <person name="Robbens S."/>
            <person name="Schmutz J."/>
            <person name="Toulza E."/>
            <person name="Wyss T."/>
            <person name="Zelensky A."/>
            <person name="Zhou K."/>
            <person name="Armbrust E.V."/>
            <person name="Bhattacharya D."/>
            <person name="Goodenough U.W."/>
            <person name="Van de Peer Y."/>
            <person name="Grigoriev I.V."/>
        </authorList>
    </citation>
    <scope>NUCLEOTIDE SEQUENCE [LARGE SCALE GENOMIC DNA]</scope>
    <source>
        <strain evidence="6 7">CCMP1545</strain>
    </source>
</reference>
<comment type="subcellular location">
    <subcellularLocation>
        <location evidence="4">Nucleus</location>
    </subcellularLocation>
</comment>
<keyword evidence="2" id="KW-0804">Transcription</keyword>